<accession>A0AAN7CLZ2</accession>
<feature type="region of interest" description="Disordered" evidence="2">
    <location>
        <begin position="94"/>
        <end position="119"/>
    </location>
</feature>
<dbReference type="CDD" id="cd00067">
    <property type="entry name" value="GAL4"/>
    <property type="match status" value="1"/>
</dbReference>
<dbReference type="PROSITE" id="PS00463">
    <property type="entry name" value="ZN2_CY6_FUNGAL_1"/>
    <property type="match status" value="1"/>
</dbReference>
<feature type="compositionally biased region" description="Polar residues" evidence="2">
    <location>
        <begin position="95"/>
        <end position="104"/>
    </location>
</feature>
<feature type="domain" description="Zn(2)-C6 fungal-type" evidence="3">
    <location>
        <begin position="29"/>
        <end position="60"/>
    </location>
</feature>
<dbReference type="SUPFAM" id="SSF57701">
    <property type="entry name" value="Zn2/Cys6 DNA-binding domain"/>
    <property type="match status" value="1"/>
</dbReference>
<dbReference type="PANTHER" id="PTHR31668">
    <property type="entry name" value="GLUCOSE TRANSPORT TRANSCRIPTION REGULATOR RGT1-RELATED-RELATED"/>
    <property type="match status" value="1"/>
</dbReference>
<dbReference type="AlphaFoldDB" id="A0AAN7CLZ2"/>
<evidence type="ECO:0000256" key="2">
    <source>
        <dbReference type="SAM" id="MobiDB-lite"/>
    </source>
</evidence>
<evidence type="ECO:0000313" key="4">
    <source>
        <dbReference type="EMBL" id="KAK4243717.1"/>
    </source>
</evidence>
<evidence type="ECO:0000259" key="3">
    <source>
        <dbReference type="PROSITE" id="PS50048"/>
    </source>
</evidence>
<dbReference type="InterPro" id="IPR001138">
    <property type="entry name" value="Zn2Cys6_DnaBD"/>
</dbReference>
<keyword evidence="1" id="KW-0539">Nucleus</keyword>
<dbReference type="CDD" id="cd12148">
    <property type="entry name" value="fungal_TF_MHR"/>
    <property type="match status" value="1"/>
</dbReference>
<dbReference type="Proteomes" id="UP001303647">
    <property type="component" value="Unassembled WGS sequence"/>
</dbReference>
<gene>
    <name evidence="4" type="ORF">C7999DRAFT_44519</name>
</gene>
<organism evidence="4 5">
    <name type="scientific">Corynascus novoguineensis</name>
    <dbReference type="NCBI Taxonomy" id="1126955"/>
    <lineage>
        <taxon>Eukaryota</taxon>
        <taxon>Fungi</taxon>
        <taxon>Dikarya</taxon>
        <taxon>Ascomycota</taxon>
        <taxon>Pezizomycotina</taxon>
        <taxon>Sordariomycetes</taxon>
        <taxon>Sordariomycetidae</taxon>
        <taxon>Sordariales</taxon>
        <taxon>Chaetomiaceae</taxon>
        <taxon>Corynascus</taxon>
    </lineage>
</organism>
<name>A0AAN7CLZ2_9PEZI</name>
<proteinExistence type="predicted"/>
<dbReference type="SMART" id="SM00066">
    <property type="entry name" value="GAL4"/>
    <property type="match status" value="1"/>
</dbReference>
<keyword evidence="5" id="KW-1185">Reference proteome</keyword>
<dbReference type="PANTHER" id="PTHR31668:SF20">
    <property type="entry name" value="ZN(II)2CYS6 TRANSCRIPTION FACTOR (EUROFUNG)"/>
    <property type="match status" value="1"/>
</dbReference>
<dbReference type="EMBL" id="MU857787">
    <property type="protein sequence ID" value="KAK4243717.1"/>
    <property type="molecule type" value="Genomic_DNA"/>
</dbReference>
<dbReference type="PROSITE" id="PS50048">
    <property type="entry name" value="ZN2_CY6_FUNGAL_2"/>
    <property type="match status" value="1"/>
</dbReference>
<evidence type="ECO:0000313" key="5">
    <source>
        <dbReference type="Proteomes" id="UP001303647"/>
    </source>
</evidence>
<dbReference type="InterPro" id="IPR050797">
    <property type="entry name" value="Carb_Metab_Trans_Reg"/>
</dbReference>
<dbReference type="GO" id="GO:0008270">
    <property type="term" value="F:zinc ion binding"/>
    <property type="evidence" value="ECO:0007669"/>
    <property type="project" value="InterPro"/>
</dbReference>
<reference evidence="4" key="1">
    <citation type="journal article" date="2023" name="Mol. Phylogenet. Evol.">
        <title>Genome-scale phylogeny and comparative genomics of the fungal order Sordariales.</title>
        <authorList>
            <person name="Hensen N."/>
            <person name="Bonometti L."/>
            <person name="Westerberg I."/>
            <person name="Brannstrom I.O."/>
            <person name="Guillou S."/>
            <person name="Cros-Aarteil S."/>
            <person name="Calhoun S."/>
            <person name="Haridas S."/>
            <person name="Kuo A."/>
            <person name="Mondo S."/>
            <person name="Pangilinan J."/>
            <person name="Riley R."/>
            <person name="LaButti K."/>
            <person name="Andreopoulos B."/>
            <person name="Lipzen A."/>
            <person name="Chen C."/>
            <person name="Yan M."/>
            <person name="Daum C."/>
            <person name="Ng V."/>
            <person name="Clum A."/>
            <person name="Steindorff A."/>
            <person name="Ohm R.A."/>
            <person name="Martin F."/>
            <person name="Silar P."/>
            <person name="Natvig D.O."/>
            <person name="Lalanne C."/>
            <person name="Gautier V."/>
            <person name="Ament-Velasquez S.L."/>
            <person name="Kruys A."/>
            <person name="Hutchinson M.I."/>
            <person name="Powell A.J."/>
            <person name="Barry K."/>
            <person name="Miller A.N."/>
            <person name="Grigoriev I.V."/>
            <person name="Debuchy R."/>
            <person name="Gladieux P."/>
            <person name="Hiltunen Thoren M."/>
            <person name="Johannesson H."/>
        </authorList>
    </citation>
    <scope>NUCLEOTIDE SEQUENCE</scope>
    <source>
        <strain evidence="4">CBS 359.72</strain>
    </source>
</reference>
<feature type="compositionally biased region" description="Polar residues" evidence="2">
    <location>
        <begin position="1"/>
        <end position="11"/>
    </location>
</feature>
<comment type="caution">
    <text evidence="4">The sequence shown here is derived from an EMBL/GenBank/DDBJ whole genome shotgun (WGS) entry which is preliminary data.</text>
</comment>
<dbReference type="GO" id="GO:0000981">
    <property type="term" value="F:DNA-binding transcription factor activity, RNA polymerase II-specific"/>
    <property type="evidence" value="ECO:0007669"/>
    <property type="project" value="InterPro"/>
</dbReference>
<feature type="region of interest" description="Disordered" evidence="2">
    <location>
        <begin position="1"/>
        <end position="26"/>
    </location>
</feature>
<sequence length="506" mass="56114">MSKSPSSNAASTPEVAPPSRPKRAQVSRACQRCKRLQKGCSESRPCQRCIRVGLEDECVQQHQNGTRQSAAWRPVVGRDMSCQWSSYPQLPASLSPESVHTTPFASPLQRRPSTGPSLPPASVTGYCFQRFFARLYPTIPILSPEYAELLVAEAESPRGAEAQCLITAVCAVVLIQVEEPEQRLFEADGIPHSNRRLGELLFEEAMATREYLSSGFNPSLERTLATFFLYAGHASLFHHSQGFYFLREAATLWLVLRIGEGDALRRKLADRLFWVILVSERSHGIRYRRPVTLQVVPSGPGLETESESDTALAGLQRLVALFRPLDTAFFSLLNQEDTVFGSRLLSPLDAIQVAIRTALEPQHTGFLCETQLANLRVTQLWLLVILWQLRLRLGLLMDDPGIPCHLTFHYPVEIGEELAGVIRAISVDSIRIHGVGINEKIFDVACAMVDVLSRVPATDKHGTGRENIRYFRELILKLPGGVSTYGALLDKHISNTLPNLLGSPSS</sequence>
<protein>
    <recommendedName>
        <fullName evidence="3">Zn(2)-C6 fungal-type domain-containing protein</fullName>
    </recommendedName>
</protein>
<evidence type="ECO:0000256" key="1">
    <source>
        <dbReference type="ARBA" id="ARBA00023242"/>
    </source>
</evidence>
<dbReference type="InterPro" id="IPR036864">
    <property type="entry name" value="Zn2-C6_fun-type_DNA-bd_sf"/>
</dbReference>
<reference evidence="4" key="2">
    <citation type="submission" date="2023-05" db="EMBL/GenBank/DDBJ databases">
        <authorList>
            <consortium name="Lawrence Berkeley National Laboratory"/>
            <person name="Steindorff A."/>
            <person name="Hensen N."/>
            <person name="Bonometti L."/>
            <person name="Westerberg I."/>
            <person name="Brannstrom I.O."/>
            <person name="Guillou S."/>
            <person name="Cros-Aarteil S."/>
            <person name="Calhoun S."/>
            <person name="Haridas S."/>
            <person name="Kuo A."/>
            <person name="Mondo S."/>
            <person name="Pangilinan J."/>
            <person name="Riley R."/>
            <person name="Labutti K."/>
            <person name="Andreopoulos B."/>
            <person name="Lipzen A."/>
            <person name="Chen C."/>
            <person name="Yanf M."/>
            <person name="Daum C."/>
            <person name="Ng V."/>
            <person name="Clum A."/>
            <person name="Ohm R."/>
            <person name="Martin F."/>
            <person name="Silar P."/>
            <person name="Natvig D."/>
            <person name="Lalanne C."/>
            <person name="Gautier V."/>
            <person name="Ament-Velasquez S.L."/>
            <person name="Kruys A."/>
            <person name="Hutchinson M.I."/>
            <person name="Powell A.J."/>
            <person name="Barry K."/>
            <person name="Miller A.N."/>
            <person name="Grigoriev I.V."/>
            <person name="Debuchy R."/>
            <person name="Gladieux P."/>
            <person name="Thoren M.H."/>
            <person name="Johannesson H."/>
        </authorList>
    </citation>
    <scope>NUCLEOTIDE SEQUENCE</scope>
    <source>
        <strain evidence="4">CBS 359.72</strain>
    </source>
</reference>